<dbReference type="NCBIfam" id="TIGR04183">
    <property type="entry name" value="Por_Secre_tail"/>
    <property type="match status" value="1"/>
</dbReference>
<dbReference type="PROSITE" id="PS50853">
    <property type="entry name" value="FN3"/>
    <property type="match status" value="1"/>
</dbReference>
<dbReference type="PANTHER" id="PTHR46708:SF2">
    <property type="entry name" value="FIBRONECTIN TYPE-III DOMAIN-CONTAINING PROTEIN"/>
    <property type="match status" value="1"/>
</dbReference>
<evidence type="ECO:0000313" key="5">
    <source>
        <dbReference type="EMBL" id="MDI9859910.1"/>
    </source>
</evidence>
<dbReference type="InterPro" id="IPR005181">
    <property type="entry name" value="SASA"/>
</dbReference>
<dbReference type="Pfam" id="PF00041">
    <property type="entry name" value="fn3"/>
    <property type="match status" value="1"/>
</dbReference>
<feature type="signal peptide" evidence="3">
    <location>
        <begin position="1"/>
        <end position="20"/>
    </location>
</feature>
<dbReference type="Gene3D" id="3.40.50.1110">
    <property type="entry name" value="SGNH hydrolase"/>
    <property type="match status" value="2"/>
</dbReference>
<keyword evidence="6" id="KW-1185">Reference proteome</keyword>
<evidence type="ECO:0000256" key="2">
    <source>
        <dbReference type="ARBA" id="ARBA00022801"/>
    </source>
</evidence>
<dbReference type="RefSeq" id="WP_283344766.1">
    <property type="nucleotide sequence ID" value="NZ_JASHIF010000009.1"/>
</dbReference>
<dbReference type="Pfam" id="PF03629">
    <property type="entry name" value="SASA"/>
    <property type="match status" value="1"/>
</dbReference>
<reference evidence="5 6" key="1">
    <citation type="submission" date="2023-05" db="EMBL/GenBank/DDBJ databases">
        <title>Novel species of genus Flectobacillus isolated from stream in China.</title>
        <authorList>
            <person name="Lu H."/>
        </authorList>
    </citation>
    <scope>NUCLEOTIDE SEQUENCE [LARGE SCALE GENOMIC DNA]</scope>
    <source>
        <strain evidence="5 6">KCTC 42575</strain>
    </source>
</reference>
<comment type="caution">
    <text evidence="5">The sequence shown here is derived from an EMBL/GenBank/DDBJ whole genome shotgun (WGS) entry which is preliminary data.</text>
</comment>
<gene>
    <name evidence="5" type="ORF">QM524_11880</name>
</gene>
<name>A0ABT6Y8M7_9BACT</name>
<dbReference type="InterPro" id="IPR036116">
    <property type="entry name" value="FN3_sf"/>
</dbReference>
<feature type="chain" id="PRO_5045448264" evidence="3">
    <location>
        <begin position="21"/>
        <end position="1322"/>
    </location>
</feature>
<sequence length="1322" mass="146759">MKRSLLLLSILFLCSLNSIGQVIGGTNFSALPRDYQLYPRNVSGQSTVPISGSTTRANVSYYSVLINRNAQKYNYQKANVSYISGKGSFSFSNLIIKSEQANYDFSIYQVLSSGDSSLVTSVGNVVSGEVIVITGQSNSTCFFTETRTNPFCRTFGKITDTFNTANYNPADTLWTLSNQNGYDYNVGTMGFELQKLILDNYGIPTCLINGGTHWSNAQQHANRTASNPADLTNTYGRLLYRIQKAGLQNAVKAFIYRQGESEAYGEGSDFKKYFNITLSNLAQDLPSIKKAYLFQIDIIENAIGYAPSVREEQRQVGIENALVDVVPSIGTTGFDGLHYSTLGYQQNANELFRLYKRDILGAMDDGNFSAPNIQKAYYTTPQRNQIAVIFQKGQSLKWPENVNGLNMIDFFYLNGTNGHFKSWTIYKNAILFDLYNTNPSTTIGYLPPIVNKGDPLFPYVGPYITNQSGMRALSFYQYPIGEYDPKNVIPGNTDPVISFSKIPQNLQMFPRNSNNTSEIEVKASLQEAPIKYDYVSILTKRSSVNYSYTKAALNYNNGKTDFSLKTTIKAELATYGFSIYAITGSDSVLLATRTDLASGDFFTVMGQNNAKAWHSENNTVTYNYYSPYCRTFGSKANTNYALSDTTWKISGDVRSEVGVWAMELQRKLAEQYGIPSTIINESAISTPLSQQNITNSSGDDISTVYGRLLYRVKKAGVGIQLKAAFWWGGDVEARSAASTSFPNEFDKLYKRLRSDFPSTIPLYTFQSNIYYNGVQDAGKMRDFQRTIANNYANTKVFSSLGYDGFNGVSGQYSLEGYTQIANTLWNTINNDLYATTKASISTSPQVQKAFYTDANKKEVAVIFEEGQTLVWPNDVDQNGNKYEMRFYFYQDKSSADIGSGSVNQNRLTLTSNTSSSAKTLTYLPDFMPSSGNTFDTRVTFNGPFLKNSQGLTAYSFKDFPIADALNSPVLSVSKVTATSLDITWPAIATATSYIIEIYKPGNNTLLKQNIVSGTTLSVSFTGLEDKTQYTVKAKVISAASESPYSSITALTFNALKAPTFTGNATYYNANQLNWGTIDSDVTGFILERKTPDVSNYTVILQPNAGTNSFADINLTANTTYQYRIKSKNTVTESPYTMLEIKTPALLNTPALKATAASEFSIKLTWDNIGGTNTYQIEKDAGNNSFQVLTKTDGNTITFTDTKLEANTTYNYRIKAFSSFSESNYAFATATTLIILGFDDPSFSKTLLYPNPNNGKFIVKFEKPYSGELRVIDYLGRENYNAKLNQSTEKELDLSNLPSGNYLINCQSGNVWHTIKFQLIQNP</sequence>
<dbReference type="InterPro" id="IPR026444">
    <property type="entry name" value="Secre_tail"/>
</dbReference>
<dbReference type="Proteomes" id="UP001236507">
    <property type="component" value="Unassembled WGS sequence"/>
</dbReference>
<feature type="domain" description="Fibronectin type-III" evidence="4">
    <location>
        <begin position="965"/>
        <end position="1057"/>
    </location>
</feature>
<dbReference type="PANTHER" id="PTHR46708">
    <property type="entry name" value="TENASCIN"/>
    <property type="match status" value="1"/>
</dbReference>
<dbReference type="InterPro" id="IPR050991">
    <property type="entry name" value="ECM_Regulatory_Proteins"/>
</dbReference>
<proteinExistence type="predicted"/>
<organism evidence="5 6">
    <name type="scientific">Flectobacillus roseus</name>
    <dbReference type="NCBI Taxonomy" id="502259"/>
    <lineage>
        <taxon>Bacteria</taxon>
        <taxon>Pseudomonadati</taxon>
        <taxon>Bacteroidota</taxon>
        <taxon>Cytophagia</taxon>
        <taxon>Cytophagales</taxon>
        <taxon>Flectobacillaceae</taxon>
        <taxon>Flectobacillus</taxon>
    </lineage>
</organism>
<dbReference type="SMART" id="SM00060">
    <property type="entry name" value="FN3"/>
    <property type="match status" value="3"/>
</dbReference>
<evidence type="ECO:0000256" key="1">
    <source>
        <dbReference type="ARBA" id="ARBA00022737"/>
    </source>
</evidence>
<dbReference type="EMBL" id="JASHIF010000009">
    <property type="protein sequence ID" value="MDI9859910.1"/>
    <property type="molecule type" value="Genomic_DNA"/>
</dbReference>
<keyword evidence="3" id="KW-0732">Signal</keyword>
<evidence type="ECO:0000259" key="4">
    <source>
        <dbReference type="PROSITE" id="PS50853"/>
    </source>
</evidence>
<keyword evidence="1" id="KW-0677">Repeat</keyword>
<dbReference type="InterPro" id="IPR036514">
    <property type="entry name" value="SGNH_hydro_sf"/>
</dbReference>
<evidence type="ECO:0000256" key="3">
    <source>
        <dbReference type="SAM" id="SignalP"/>
    </source>
</evidence>
<dbReference type="InterPro" id="IPR003961">
    <property type="entry name" value="FN3_dom"/>
</dbReference>
<dbReference type="SUPFAM" id="SSF49265">
    <property type="entry name" value="Fibronectin type III"/>
    <property type="match status" value="2"/>
</dbReference>
<dbReference type="CDD" id="cd00063">
    <property type="entry name" value="FN3"/>
    <property type="match status" value="3"/>
</dbReference>
<keyword evidence="2" id="KW-0378">Hydrolase</keyword>
<dbReference type="SUPFAM" id="SSF52266">
    <property type="entry name" value="SGNH hydrolase"/>
    <property type="match status" value="2"/>
</dbReference>
<dbReference type="Gene3D" id="2.60.40.10">
    <property type="entry name" value="Immunoglobulins"/>
    <property type="match status" value="3"/>
</dbReference>
<protein>
    <submittedName>
        <fullName evidence="5">Fibronectin type III domain-containing protein</fullName>
    </submittedName>
</protein>
<dbReference type="InterPro" id="IPR013783">
    <property type="entry name" value="Ig-like_fold"/>
</dbReference>
<evidence type="ECO:0000313" key="6">
    <source>
        <dbReference type="Proteomes" id="UP001236507"/>
    </source>
</evidence>
<dbReference type="Pfam" id="PF18962">
    <property type="entry name" value="Por_Secre_tail"/>
    <property type="match status" value="1"/>
</dbReference>
<accession>A0ABT6Y8M7</accession>